<dbReference type="GO" id="GO:0012505">
    <property type="term" value="C:endomembrane system"/>
    <property type="evidence" value="ECO:0007669"/>
    <property type="project" value="UniProtKB-SubCell"/>
</dbReference>
<feature type="transmembrane region" description="Helical" evidence="8">
    <location>
        <begin position="158"/>
        <end position="179"/>
    </location>
</feature>
<sequence length="249" mass="26004">MSSNEFTTKQKLVAEFFGSATLVFVLVSSGLLADGMLGASPSIGVLFIGLATAGWLFVVVQMLGPISGAHVNPAVTIALLVTGDVDAKTARQYIPVQFLGGLVGVSLAGLTFVSTIGWEVFAVSAVERPASTWLAEFLGTVLLASVIISLIRQESELIGIAVGFTVGMGIIGTASTAFLNPQVALARIFTSGIAGIQPFDAVMFMLASALGGIAAGLMWRYLWPRPTPLDRPKPEPDNESALDEFAVES</sequence>
<dbReference type="AlphaFoldDB" id="A0A1I3T4J5"/>
<keyword evidence="3 8" id="KW-0812">Transmembrane</keyword>
<evidence type="ECO:0000256" key="6">
    <source>
        <dbReference type="ARBA" id="ARBA00023136"/>
    </source>
</evidence>
<name>A0A1I3T4J5_9EURY</name>
<dbReference type="GO" id="GO:0015250">
    <property type="term" value="F:water channel activity"/>
    <property type="evidence" value="ECO:0007669"/>
    <property type="project" value="TreeGrafter"/>
</dbReference>
<proteinExistence type="predicted"/>
<dbReference type="InterPro" id="IPR023271">
    <property type="entry name" value="Aquaporin-like"/>
</dbReference>
<dbReference type="InterPro" id="IPR000425">
    <property type="entry name" value="MIP"/>
</dbReference>
<feature type="transmembrane region" description="Helical" evidence="8">
    <location>
        <begin position="39"/>
        <end position="60"/>
    </location>
</feature>
<dbReference type="PANTHER" id="PTHR45665">
    <property type="entry name" value="AQUAPORIN-8"/>
    <property type="match status" value="1"/>
</dbReference>
<dbReference type="RefSeq" id="WP_005580257.1">
    <property type="nucleotide sequence ID" value="NZ_FORO01000052.1"/>
</dbReference>
<evidence type="ECO:0000256" key="1">
    <source>
        <dbReference type="ARBA" id="ARBA00004127"/>
    </source>
</evidence>
<dbReference type="PROSITE" id="PS00221">
    <property type="entry name" value="MIP"/>
    <property type="match status" value="1"/>
</dbReference>
<dbReference type="Gene3D" id="1.20.1080.10">
    <property type="entry name" value="Glycerol uptake facilitator protein"/>
    <property type="match status" value="1"/>
</dbReference>
<feature type="compositionally biased region" description="Acidic residues" evidence="7">
    <location>
        <begin position="237"/>
        <end position="249"/>
    </location>
</feature>
<evidence type="ECO:0000313" key="9">
    <source>
        <dbReference type="EMBL" id="SFJ65119.1"/>
    </source>
</evidence>
<dbReference type="PRINTS" id="PR00783">
    <property type="entry name" value="MINTRINSICP"/>
</dbReference>
<dbReference type="InterPro" id="IPR034294">
    <property type="entry name" value="Aquaporin_transptr"/>
</dbReference>
<feature type="transmembrane region" description="Helical" evidence="8">
    <location>
        <begin position="199"/>
        <end position="223"/>
    </location>
</feature>
<gene>
    <name evidence="9" type="ORF">SAMN05443661_1526</name>
</gene>
<reference evidence="9 10" key="1">
    <citation type="submission" date="2016-10" db="EMBL/GenBank/DDBJ databases">
        <authorList>
            <person name="de Groot N.N."/>
        </authorList>
    </citation>
    <scope>NUCLEOTIDE SEQUENCE [LARGE SCALE GENOMIC DNA]</scope>
    <source>
        <strain evidence="9 10">SP2</strain>
    </source>
</reference>
<evidence type="ECO:0000313" key="10">
    <source>
        <dbReference type="Proteomes" id="UP000182829"/>
    </source>
</evidence>
<dbReference type="Pfam" id="PF00230">
    <property type="entry name" value="MIP"/>
    <property type="match status" value="1"/>
</dbReference>
<evidence type="ECO:0000256" key="4">
    <source>
        <dbReference type="ARBA" id="ARBA00022737"/>
    </source>
</evidence>
<dbReference type="Proteomes" id="UP000182829">
    <property type="component" value="Unassembled WGS sequence"/>
</dbReference>
<evidence type="ECO:0000256" key="5">
    <source>
        <dbReference type="ARBA" id="ARBA00022989"/>
    </source>
</evidence>
<organism evidence="9 10">
    <name type="scientific">Natronobacterium gregoryi</name>
    <dbReference type="NCBI Taxonomy" id="44930"/>
    <lineage>
        <taxon>Archaea</taxon>
        <taxon>Methanobacteriati</taxon>
        <taxon>Methanobacteriota</taxon>
        <taxon>Stenosarchaea group</taxon>
        <taxon>Halobacteria</taxon>
        <taxon>Halobacteriales</taxon>
        <taxon>Natrialbaceae</taxon>
        <taxon>Natronobacterium</taxon>
    </lineage>
</organism>
<dbReference type="GeneID" id="14207564"/>
<keyword evidence="4" id="KW-0677">Repeat</keyword>
<feature type="transmembrane region" description="Helical" evidence="8">
    <location>
        <begin position="98"/>
        <end position="118"/>
    </location>
</feature>
<keyword evidence="6 8" id="KW-0472">Membrane</keyword>
<evidence type="ECO:0000256" key="8">
    <source>
        <dbReference type="SAM" id="Phobius"/>
    </source>
</evidence>
<feature type="region of interest" description="Disordered" evidence="7">
    <location>
        <begin position="228"/>
        <end position="249"/>
    </location>
</feature>
<protein>
    <submittedName>
        <fullName evidence="9">Glycerol uptake facilitator (Major Intrinsic Protein Family)</fullName>
    </submittedName>
</protein>
<accession>A0A1I3T4J5</accession>
<dbReference type="SUPFAM" id="SSF81338">
    <property type="entry name" value="Aquaporin-like"/>
    <property type="match status" value="1"/>
</dbReference>
<dbReference type="OMA" id="TGGAQWF"/>
<dbReference type="InterPro" id="IPR022357">
    <property type="entry name" value="MIP_CS"/>
</dbReference>
<feature type="transmembrane region" description="Helical" evidence="8">
    <location>
        <begin position="12"/>
        <end position="33"/>
    </location>
</feature>
<evidence type="ECO:0000256" key="7">
    <source>
        <dbReference type="SAM" id="MobiDB-lite"/>
    </source>
</evidence>
<dbReference type="GO" id="GO:0019755">
    <property type="term" value="P:one-carbon compound transport"/>
    <property type="evidence" value="ECO:0007669"/>
    <property type="project" value="UniProtKB-ARBA"/>
</dbReference>
<dbReference type="PANTHER" id="PTHR45665:SF9">
    <property type="entry name" value="AQUAPORIN-8"/>
    <property type="match status" value="1"/>
</dbReference>
<dbReference type="GO" id="GO:0005737">
    <property type="term" value="C:cytoplasm"/>
    <property type="evidence" value="ECO:0007669"/>
    <property type="project" value="UniProtKB-ARBA"/>
</dbReference>
<evidence type="ECO:0000256" key="3">
    <source>
        <dbReference type="ARBA" id="ARBA00022692"/>
    </source>
</evidence>
<evidence type="ECO:0000256" key="2">
    <source>
        <dbReference type="ARBA" id="ARBA00022448"/>
    </source>
</evidence>
<keyword evidence="2" id="KW-0813">Transport</keyword>
<keyword evidence="5 8" id="KW-1133">Transmembrane helix</keyword>
<dbReference type="OrthoDB" id="36050at2157"/>
<feature type="transmembrane region" description="Helical" evidence="8">
    <location>
        <begin position="130"/>
        <end position="151"/>
    </location>
</feature>
<dbReference type="EMBL" id="FORO01000052">
    <property type="protein sequence ID" value="SFJ65119.1"/>
    <property type="molecule type" value="Genomic_DNA"/>
</dbReference>
<dbReference type="GO" id="GO:0016020">
    <property type="term" value="C:membrane"/>
    <property type="evidence" value="ECO:0007669"/>
    <property type="project" value="InterPro"/>
</dbReference>
<comment type="subcellular location">
    <subcellularLocation>
        <location evidence="1">Endomembrane system</location>
        <topology evidence="1">Multi-pass membrane protein</topology>
    </subcellularLocation>
</comment>